<feature type="region of interest" description="Disordered" evidence="1">
    <location>
        <begin position="571"/>
        <end position="596"/>
    </location>
</feature>
<proteinExistence type="predicted"/>
<name>A0AAW0QVN3_9PEZI</name>
<feature type="region of interest" description="Disordered" evidence="1">
    <location>
        <begin position="247"/>
        <end position="273"/>
    </location>
</feature>
<evidence type="ECO:0000313" key="3">
    <source>
        <dbReference type="Proteomes" id="UP001392437"/>
    </source>
</evidence>
<feature type="compositionally biased region" description="Polar residues" evidence="1">
    <location>
        <begin position="260"/>
        <end position="272"/>
    </location>
</feature>
<gene>
    <name evidence="2" type="ORF">PG999_007902</name>
</gene>
<reference evidence="2 3" key="1">
    <citation type="submission" date="2023-01" db="EMBL/GenBank/DDBJ databases">
        <title>Analysis of 21 Apiospora genomes using comparative genomics revels a genus with tremendous synthesis potential of carbohydrate active enzymes and secondary metabolites.</title>
        <authorList>
            <person name="Sorensen T."/>
        </authorList>
    </citation>
    <scope>NUCLEOTIDE SEQUENCE [LARGE SCALE GENOMIC DNA]</scope>
    <source>
        <strain evidence="2 3">CBS 117206</strain>
    </source>
</reference>
<dbReference type="Proteomes" id="UP001392437">
    <property type="component" value="Unassembled WGS sequence"/>
</dbReference>
<accession>A0AAW0QVN3</accession>
<dbReference type="EMBL" id="JAQQWP010000007">
    <property type="protein sequence ID" value="KAK8109765.1"/>
    <property type="molecule type" value="Genomic_DNA"/>
</dbReference>
<dbReference type="AlphaFoldDB" id="A0AAW0QVN3"/>
<evidence type="ECO:0000256" key="1">
    <source>
        <dbReference type="SAM" id="MobiDB-lite"/>
    </source>
</evidence>
<feature type="region of interest" description="Disordered" evidence="1">
    <location>
        <begin position="695"/>
        <end position="744"/>
    </location>
</feature>
<sequence length="744" mass="82252">MTTLNATIAGSMPSNDHETDDVHIALRLNMKERLMALTYTSSIDLVATRDHPFTSGHFDTLRRFNGFIRNDYTNLFPRITRPILELFLVSLRPTAVARFPGRPEVRICVGGLRSHQEIVHFHQVLTQPHLRVHSDPLKLCFNRALVEMTGSDTLHTVSIESGSDTLCGGLLQSRTAGDHARKSTIGGIIDINDVSYAVTIVHNSKKHSRDSKDASVNNARFSSEETLIETEHHAYLEPPLVVDSWESGSKTDEWGKTVSDAESSSTSISRTMETAWPPRDEEIIFLDGWALIPVPARLRRPNIHTFPRSSGMQPRYIIDTRQANFPTKLQVSIIAGVSQMKVGMMSHNISFLMQDDGTSHEVWTVSLTSNQTLQRGDSGSWVVDLSNGSLVGSVTATSPGVVHIVPISDLVKKIHDHFVQSLPAKISMPAPFYTYLDQLKHHRMGMMEVDQYLEYAVSERSLQLSAQEKVPGYFLRSVKDGRVDDVKKLVKEMGFDHQALARLFDDVTRQTPTGISNSNKKVFALAQSIIGNRGNQNLAEGKDSVRRTNISTLPDATTSASIGQRIRGKVSRILSRGPNGKERTSKSRPKDIQGDTADIVSSIFATSKSNAQYNPPPVQQFPYTPPSQDLYPGPGYPQPVYAQTTHSYAMPLQTSPQVQYHHAGSYDPYSPLAQGSLYEMSTPMPGGKLEIANRFPQAQQSFASPYGETPQTTPVNRELEDSPRPGPDGPLPHGAQPSKGDQQS</sequence>
<evidence type="ECO:0000313" key="2">
    <source>
        <dbReference type="EMBL" id="KAK8109765.1"/>
    </source>
</evidence>
<keyword evidence="3" id="KW-1185">Reference proteome</keyword>
<feature type="compositionally biased region" description="Polar residues" evidence="1">
    <location>
        <begin position="696"/>
        <end position="715"/>
    </location>
</feature>
<protein>
    <submittedName>
        <fullName evidence="2">Uncharacterized protein</fullName>
    </submittedName>
</protein>
<comment type="caution">
    <text evidence="2">The sequence shown here is derived from an EMBL/GenBank/DDBJ whole genome shotgun (WGS) entry which is preliminary data.</text>
</comment>
<feature type="compositionally biased region" description="Basic and acidic residues" evidence="1">
    <location>
        <begin position="579"/>
        <end position="593"/>
    </location>
</feature>
<organism evidence="2 3">
    <name type="scientific">Apiospora kogelbergensis</name>
    <dbReference type="NCBI Taxonomy" id="1337665"/>
    <lineage>
        <taxon>Eukaryota</taxon>
        <taxon>Fungi</taxon>
        <taxon>Dikarya</taxon>
        <taxon>Ascomycota</taxon>
        <taxon>Pezizomycotina</taxon>
        <taxon>Sordariomycetes</taxon>
        <taxon>Xylariomycetidae</taxon>
        <taxon>Amphisphaeriales</taxon>
        <taxon>Apiosporaceae</taxon>
        <taxon>Apiospora</taxon>
    </lineage>
</organism>